<evidence type="ECO:0000256" key="12">
    <source>
        <dbReference type="ARBA" id="ARBA00023254"/>
    </source>
</evidence>
<dbReference type="Gene3D" id="3.40.50.10130">
    <property type="match status" value="1"/>
</dbReference>
<dbReference type="EMBL" id="KE344500">
    <property type="protein sequence ID" value="EXB64481.1"/>
    <property type="molecule type" value="Genomic_DNA"/>
</dbReference>
<evidence type="ECO:0000313" key="15">
    <source>
        <dbReference type="EMBL" id="EXB64481.1"/>
    </source>
</evidence>
<keyword evidence="5" id="KW-0255">Endonuclease</keyword>
<dbReference type="GO" id="GO:0005634">
    <property type="term" value="C:nucleus"/>
    <property type="evidence" value="ECO:0007669"/>
    <property type="project" value="UniProtKB-SubCell"/>
</dbReference>
<keyword evidence="16" id="KW-1185">Reference proteome</keyword>
<evidence type="ECO:0000256" key="7">
    <source>
        <dbReference type="ARBA" id="ARBA00022801"/>
    </source>
</evidence>
<evidence type="ECO:0000256" key="9">
    <source>
        <dbReference type="ARBA" id="ARBA00023172"/>
    </source>
</evidence>
<feature type="compositionally biased region" description="Pro residues" evidence="14">
    <location>
        <begin position="25"/>
        <end position="35"/>
    </location>
</feature>
<dbReference type="PANTHER" id="PTHR21077">
    <property type="entry name" value="EME1 PROTEIN"/>
    <property type="match status" value="1"/>
</dbReference>
<evidence type="ECO:0000256" key="4">
    <source>
        <dbReference type="ARBA" id="ARBA00022723"/>
    </source>
</evidence>
<feature type="coiled-coil region" evidence="13">
    <location>
        <begin position="218"/>
        <end position="257"/>
    </location>
</feature>
<sequence>MSDPILLSDEEETPFQSKKRRTSPEPNPNPNPNPIPMVVLLDGDPTPRKPVPTSIPTFVPETPMSDLVIVKCSTKFNSDHKFSDSGINRFICLESDNESEGGSERGNPVDNETMDSDFDVMNVLDWSTKCVESTSTFGHVNATHMSEDSFLGPTCLQDGIPQCDDDFQASESLGKENIGVDRTQEISQKKTTNASTEKKNSTTEATRRKKMTEEESFRLKEEKKLRKLQEKLQKEALKAEVAELKKIEKEKKKWENGKFAIQSIVAEIDAKVIEIGSVGGNLLTRFSEKGLKYRITSNPIEKTILWTMKYPEHISEITTPG</sequence>
<evidence type="ECO:0000256" key="1">
    <source>
        <dbReference type="ARBA" id="ARBA00001946"/>
    </source>
</evidence>
<keyword evidence="6" id="KW-0227">DNA damage</keyword>
<protein>
    <recommendedName>
        <fullName evidence="17">Crossover junction endonuclease EME1B</fullName>
    </recommendedName>
</protein>
<evidence type="ECO:0000256" key="11">
    <source>
        <dbReference type="ARBA" id="ARBA00023242"/>
    </source>
</evidence>
<evidence type="ECO:0000313" key="16">
    <source>
        <dbReference type="Proteomes" id="UP000030645"/>
    </source>
</evidence>
<evidence type="ECO:0000256" key="2">
    <source>
        <dbReference type="ARBA" id="ARBA00004123"/>
    </source>
</evidence>
<dbReference type="GO" id="GO:0048476">
    <property type="term" value="C:Holliday junction resolvase complex"/>
    <property type="evidence" value="ECO:0007669"/>
    <property type="project" value="InterPro"/>
</dbReference>
<evidence type="ECO:0000256" key="13">
    <source>
        <dbReference type="SAM" id="Coils"/>
    </source>
</evidence>
<evidence type="ECO:0000256" key="10">
    <source>
        <dbReference type="ARBA" id="ARBA00023204"/>
    </source>
</evidence>
<dbReference type="GO" id="GO:0006281">
    <property type="term" value="P:DNA repair"/>
    <property type="evidence" value="ECO:0007669"/>
    <property type="project" value="UniProtKB-KW"/>
</dbReference>
<organism evidence="15 16">
    <name type="scientific">Morus notabilis</name>
    <dbReference type="NCBI Taxonomy" id="981085"/>
    <lineage>
        <taxon>Eukaryota</taxon>
        <taxon>Viridiplantae</taxon>
        <taxon>Streptophyta</taxon>
        <taxon>Embryophyta</taxon>
        <taxon>Tracheophyta</taxon>
        <taxon>Spermatophyta</taxon>
        <taxon>Magnoliopsida</taxon>
        <taxon>eudicotyledons</taxon>
        <taxon>Gunneridae</taxon>
        <taxon>Pentapetalae</taxon>
        <taxon>rosids</taxon>
        <taxon>fabids</taxon>
        <taxon>Rosales</taxon>
        <taxon>Moraceae</taxon>
        <taxon>Moreae</taxon>
        <taxon>Morus</taxon>
    </lineage>
</organism>
<feature type="region of interest" description="Disordered" evidence="14">
    <location>
        <begin position="185"/>
        <end position="215"/>
    </location>
</feature>
<keyword evidence="4" id="KW-0479">Metal-binding</keyword>
<dbReference type="GO" id="GO:0046872">
    <property type="term" value="F:metal ion binding"/>
    <property type="evidence" value="ECO:0007669"/>
    <property type="project" value="UniProtKB-KW"/>
</dbReference>
<dbReference type="GO" id="GO:0016787">
    <property type="term" value="F:hydrolase activity"/>
    <property type="evidence" value="ECO:0007669"/>
    <property type="project" value="UniProtKB-KW"/>
</dbReference>
<dbReference type="Proteomes" id="UP000030645">
    <property type="component" value="Unassembled WGS sequence"/>
</dbReference>
<dbReference type="GO" id="GO:0051321">
    <property type="term" value="P:meiotic cell cycle"/>
    <property type="evidence" value="ECO:0007669"/>
    <property type="project" value="UniProtKB-KW"/>
</dbReference>
<dbReference type="GO" id="GO:0006310">
    <property type="term" value="P:DNA recombination"/>
    <property type="evidence" value="ECO:0007669"/>
    <property type="project" value="UniProtKB-KW"/>
</dbReference>
<dbReference type="GO" id="GO:0004519">
    <property type="term" value="F:endonuclease activity"/>
    <property type="evidence" value="ECO:0007669"/>
    <property type="project" value="UniProtKB-KW"/>
</dbReference>
<keyword evidence="9" id="KW-0233">DNA recombination</keyword>
<dbReference type="PANTHER" id="PTHR21077:SF5">
    <property type="entry name" value="CROSSOVER JUNCTION ENDONUCLEASE MMS4"/>
    <property type="match status" value="1"/>
</dbReference>
<reference evidence="16" key="1">
    <citation type="submission" date="2013-01" db="EMBL/GenBank/DDBJ databases">
        <title>Draft Genome Sequence of a Mulberry Tree, Morus notabilis C.K. Schneid.</title>
        <authorList>
            <person name="He N."/>
            <person name="Zhao S."/>
        </authorList>
    </citation>
    <scope>NUCLEOTIDE SEQUENCE</scope>
</reference>
<accession>W9R1U3</accession>
<gene>
    <name evidence="15" type="ORF">L484_006718</name>
</gene>
<name>W9R1U3_9ROSA</name>
<comment type="cofactor">
    <cofactor evidence="1">
        <name>Mg(2+)</name>
        <dbReference type="ChEBI" id="CHEBI:18420"/>
    </cofactor>
</comment>
<evidence type="ECO:0000256" key="6">
    <source>
        <dbReference type="ARBA" id="ARBA00022763"/>
    </source>
</evidence>
<keyword evidence="10" id="KW-0234">DNA repair</keyword>
<evidence type="ECO:0008006" key="17">
    <source>
        <dbReference type="Google" id="ProtNLM"/>
    </source>
</evidence>
<evidence type="ECO:0000256" key="5">
    <source>
        <dbReference type="ARBA" id="ARBA00022759"/>
    </source>
</evidence>
<feature type="region of interest" description="Disordered" evidence="14">
    <location>
        <begin position="1"/>
        <end position="49"/>
    </location>
</feature>
<comment type="subcellular location">
    <subcellularLocation>
        <location evidence="2">Nucleus</location>
    </subcellularLocation>
</comment>
<keyword evidence="8" id="KW-0460">Magnesium</keyword>
<evidence type="ECO:0000256" key="3">
    <source>
        <dbReference type="ARBA" id="ARBA00022722"/>
    </source>
</evidence>
<keyword evidence="12" id="KW-0469">Meiosis</keyword>
<dbReference type="AlphaFoldDB" id="W9R1U3"/>
<dbReference type="eggNOG" id="ENOG502QV6A">
    <property type="taxonomic scope" value="Eukaryota"/>
</dbReference>
<keyword evidence="3" id="KW-0540">Nuclease</keyword>
<keyword evidence="11" id="KW-0539">Nucleus</keyword>
<dbReference type="STRING" id="981085.W9R1U3"/>
<keyword evidence="13" id="KW-0175">Coiled coil</keyword>
<proteinExistence type="predicted"/>
<evidence type="ECO:0000256" key="14">
    <source>
        <dbReference type="SAM" id="MobiDB-lite"/>
    </source>
</evidence>
<keyword evidence="7" id="KW-0378">Hydrolase</keyword>
<evidence type="ECO:0000256" key="8">
    <source>
        <dbReference type="ARBA" id="ARBA00022842"/>
    </source>
</evidence>
<dbReference type="InterPro" id="IPR033310">
    <property type="entry name" value="Mms4/EME1/EME2"/>
</dbReference>